<feature type="signal peptide" evidence="2">
    <location>
        <begin position="1"/>
        <end position="19"/>
    </location>
</feature>
<dbReference type="AlphaFoldDB" id="A0A7C9VJ74"/>
<keyword evidence="2" id="KW-0732">Signal</keyword>
<gene>
    <name evidence="3" type="ORF">G4V63_00855</name>
</gene>
<evidence type="ECO:0000256" key="2">
    <source>
        <dbReference type="SAM" id="SignalP"/>
    </source>
</evidence>
<feature type="compositionally biased region" description="Pro residues" evidence="1">
    <location>
        <begin position="83"/>
        <end position="98"/>
    </location>
</feature>
<sequence>MSWISVALLAATLSSGSVAQTPQAMAEYRRKLAEYNAVRQPFDEKASAYWTSISDKRRARNAKRRSGETIVAEDYVLTQPPVYSGPPKPIDPSAPARPPSERKPLPVVADFLSNAQEHFQFAPRKPAAEIEYKRAYAQVASSFGLTKDQAVRIYSFESGGNGKYDVQAGLESPRPGARAISTALGYNQLLTTNTIDLLAEHGGLILKSLGEKIRQASGPQRAALERKTAIVQQMIAFCKTVPNEWSAHEKLGVTPRGIAVHALNLDVDVGPLLQTLKLMDSVNFARRKGYTAPLTAAELEMMNLTGDGNGFDMVSMPQAMRTVVPTSNFFQRNGYERNPVAIRNNTVAKLLAATDARMDNQVNLQGAKDMASAF</sequence>
<evidence type="ECO:0000256" key="1">
    <source>
        <dbReference type="SAM" id="MobiDB-lite"/>
    </source>
</evidence>
<protein>
    <submittedName>
        <fullName evidence="3">Uncharacterized protein</fullName>
    </submittedName>
</protein>
<proteinExistence type="predicted"/>
<feature type="chain" id="PRO_5028915061" evidence="2">
    <location>
        <begin position="20"/>
        <end position="374"/>
    </location>
</feature>
<accession>A0A7C9VJ74</accession>
<name>A0A7C9VJ74_9BRAD</name>
<evidence type="ECO:0000313" key="4">
    <source>
        <dbReference type="Proteomes" id="UP000480266"/>
    </source>
</evidence>
<organism evidence="3 4">
    <name type="scientific">Candidatus Afipia apatlaquensis</name>
    <dbReference type="NCBI Taxonomy" id="2712852"/>
    <lineage>
        <taxon>Bacteria</taxon>
        <taxon>Pseudomonadati</taxon>
        <taxon>Pseudomonadota</taxon>
        <taxon>Alphaproteobacteria</taxon>
        <taxon>Hyphomicrobiales</taxon>
        <taxon>Nitrobacteraceae</taxon>
        <taxon>Afipia</taxon>
    </lineage>
</organism>
<keyword evidence="4" id="KW-1185">Reference proteome</keyword>
<evidence type="ECO:0000313" key="3">
    <source>
        <dbReference type="EMBL" id="NGX93834.1"/>
    </source>
</evidence>
<dbReference type="EMBL" id="JAAMRR010000041">
    <property type="protein sequence ID" value="NGX93834.1"/>
    <property type="molecule type" value="Genomic_DNA"/>
</dbReference>
<reference evidence="3" key="1">
    <citation type="submission" date="2020-02" db="EMBL/GenBank/DDBJ databases">
        <title>Draft genome sequence of Candidatus Afipia apatlaquensis IBT-C3, a potential strain for decolorization of textile dyes.</title>
        <authorList>
            <person name="Sanchez-Reyes A."/>
            <person name="Breton-Deval L."/>
            <person name="Mangelson H."/>
            <person name="Sanchez-Flores A."/>
        </authorList>
    </citation>
    <scope>NUCLEOTIDE SEQUENCE [LARGE SCALE GENOMIC DNA]</scope>
    <source>
        <strain evidence="3">IBT-C3</strain>
    </source>
</reference>
<comment type="caution">
    <text evidence="3">The sequence shown here is derived from an EMBL/GenBank/DDBJ whole genome shotgun (WGS) entry which is preliminary data.</text>
</comment>
<dbReference type="Proteomes" id="UP000480266">
    <property type="component" value="Unassembled WGS sequence"/>
</dbReference>
<feature type="region of interest" description="Disordered" evidence="1">
    <location>
        <begin position="80"/>
        <end position="104"/>
    </location>
</feature>